<accession>A0A2T5MHJ6</accession>
<comment type="catalytic activity">
    <reaction evidence="10 11">
        <text>uridine(2552) in 23S rRNA + S-adenosyl-L-methionine = 2'-O-methyluridine(2552) in 23S rRNA + S-adenosyl-L-homocysteine + H(+)</text>
        <dbReference type="Rhea" id="RHEA:42720"/>
        <dbReference type="Rhea" id="RHEA-COMP:10202"/>
        <dbReference type="Rhea" id="RHEA-COMP:10203"/>
        <dbReference type="ChEBI" id="CHEBI:15378"/>
        <dbReference type="ChEBI" id="CHEBI:57856"/>
        <dbReference type="ChEBI" id="CHEBI:59789"/>
        <dbReference type="ChEBI" id="CHEBI:65315"/>
        <dbReference type="ChEBI" id="CHEBI:74478"/>
        <dbReference type="EC" id="2.1.1.166"/>
    </reaction>
</comment>
<keyword evidence="1 11" id="KW-0698">rRNA processing</keyword>
<feature type="active site" description="Proton acceptor" evidence="11 12">
    <location>
        <position position="167"/>
    </location>
</feature>
<dbReference type="AlphaFoldDB" id="A0A2T5MHJ6"/>
<dbReference type="GO" id="GO:0005737">
    <property type="term" value="C:cytoplasm"/>
    <property type="evidence" value="ECO:0007669"/>
    <property type="project" value="UniProtKB-SubCell"/>
</dbReference>
<evidence type="ECO:0000256" key="11">
    <source>
        <dbReference type="HAMAP-Rule" id="MF_01547"/>
    </source>
</evidence>
<dbReference type="OrthoDB" id="9790080at2"/>
<keyword evidence="4 11" id="KW-0949">S-adenosyl-L-methionine</keyword>
<dbReference type="PANTHER" id="PTHR10920:SF18">
    <property type="entry name" value="RRNA METHYLTRANSFERASE 2, MITOCHONDRIAL"/>
    <property type="match status" value="1"/>
</dbReference>
<keyword evidence="3 11" id="KW-0808">Transferase</keyword>
<keyword evidence="15" id="KW-1185">Reference proteome</keyword>
<comment type="similarity">
    <text evidence="11">Belongs to the class I-like SAM-binding methyltransferase superfamily. RNA methyltransferase RlmE family.</text>
</comment>
<evidence type="ECO:0000256" key="3">
    <source>
        <dbReference type="ARBA" id="ARBA00022679"/>
    </source>
</evidence>
<evidence type="ECO:0000259" key="13">
    <source>
        <dbReference type="Pfam" id="PF01728"/>
    </source>
</evidence>
<dbReference type="Proteomes" id="UP000244248">
    <property type="component" value="Unassembled WGS sequence"/>
</dbReference>
<evidence type="ECO:0000256" key="12">
    <source>
        <dbReference type="PIRSR" id="PIRSR005461-1"/>
    </source>
</evidence>
<evidence type="ECO:0000256" key="10">
    <source>
        <dbReference type="ARBA" id="ARBA00048970"/>
    </source>
</evidence>
<comment type="subcellular location">
    <subcellularLocation>
        <location evidence="11">Cytoplasm</location>
    </subcellularLocation>
</comment>
<comment type="caution">
    <text evidence="14">The sequence shown here is derived from an EMBL/GenBank/DDBJ whole genome shotgun (WGS) entry which is preliminary data.</text>
</comment>
<dbReference type="EMBL" id="QANS01000002">
    <property type="protein sequence ID" value="PTU32061.1"/>
    <property type="molecule type" value="Genomic_DNA"/>
</dbReference>
<evidence type="ECO:0000256" key="6">
    <source>
        <dbReference type="ARBA" id="ARBA00038861"/>
    </source>
</evidence>
<comment type="function">
    <text evidence="5 11">Specifically methylates the uridine in position 2552 of 23S rRNA at the 2'-O position of the ribose in the fully assembled 50S ribosomal subunit.</text>
</comment>
<protein>
    <recommendedName>
        <fullName evidence="7 11">Ribosomal RNA large subunit methyltransferase E</fullName>
        <ecNumber evidence="6 11">2.1.1.166</ecNumber>
    </recommendedName>
    <alternativeName>
        <fullName evidence="9 11">23S rRNA Um2552 methyltransferase</fullName>
    </alternativeName>
    <alternativeName>
        <fullName evidence="8 11">rRNA (uridine-2'-O-)-methyltransferase</fullName>
    </alternativeName>
</protein>
<name>A0A2T5MHJ6_9GAMM</name>
<organism evidence="14 15">
    <name type="scientific">Stenotrophobium rhamnosiphilum</name>
    <dbReference type="NCBI Taxonomy" id="2029166"/>
    <lineage>
        <taxon>Bacteria</taxon>
        <taxon>Pseudomonadati</taxon>
        <taxon>Pseudomonadota</taxon>
        <taxon>Gammaproteobacteria</taxon>
        <taxon>Nevskiales</taxon>
        <taxon>Nevskiaceae</taxon>
        <taxon>Stenotrophobium</taxon>
    </lineage>
</organism>
<dbReference type="NCBIfam" id="NF008390">
    <property type="entry name" value="PRK11188.1"/>
    <property type="match status" value="1"/>
</dbReference>
<feature type="binding site" evidence="11">
    <location>
        <position position="68"/>
    </location>
    <ligand>
        <name>S-adenosyl-L-methionine</name>
        <dbReference type="ChEBI" id="CHEBI:59789"/>
    </ligand>
</feature>
<reference evidence="14 15" key="1">
    <citation type="submission" date="2018-04" db="EMBL/GenBank/DDBJ databases">
        <title>Novel species isolated from glacier.</title>
        <authorList>
            <person name="Liu Q."/>
            <person name="Xin Y.-H."/>
        </authorList>
    </citation>
    <scope>NUCLEOTIDE SEQUENCE [LARGE SCALE GENOMIC DNA]</scope>
    <source>
        <strain evidence="14 15">GT1R17</strain>
    </source>
</reference>
<dbReference type="InterPro" id="IPR015507">
    <property type="entry name" value="rRNA-MeTfrase_E"/>
</dbReference>
<evidence type="ECO:0000256" key="5">
    <source>
        <dbReference type="ARBA" id="ARBA00037569"/>
    </source>
</evidence>
<proteinExistence type="inferred from homology"/>
<sequence length="213" mass="23912">MGKGVGKGRSNSSARWLNEHENDPYVQMARKQGYRSRAVYKLKEINEKDKLLRPGQIVVDLGAAPGGWSQLARPLLGPKGRLIALDILPMDPVPDVEFILGDFREGEILQQLEDSVGSHSIDLVLSDMAPNLSGIDVSDQVSSIYLCELALDFAKEHLKPKGMFLTKIFQGEGFDEYLKELRQTFETVTVRKPKASRPRSREVYLLARNFRAV</sequence>
<dbReference type="SUPFAM" id="SSF53335">
    <property type="entry name" value="S-adenosyl-L-methionine-dependent methyltransferases"/>
    <property type="match status" value="1"/>
</dbReference>
<evidence type="ECO:0000313" key="14">
    <source>
        <dbReference type="EMBL" id="PTU32061.1"/>
    </source>
</evidence>
<evidence type="ECO:0000256" key="9">
    <source>
        <dbReference type="ARBA" id="ARBA00042745"/>
    </source>
</evidence>
<feature type="binding site" evidence="11">
    <location>
        <position position="127"/>
    </location>
    <ligand>
        <name>S-adenosyl-L-methionine</name>
        <dbReference type="ChEBI" id="CHEBI:59789"/>
    </ligand>
</feature>
<feature type="binding site" evidence="11">
    <location>
        <position position="66"/>
    </location>
    <ligand>
        <name>S-adenosyl-L-methionine</name>
        <dbReference type="ChEBI" id="CHEBI:59789"/>
    </ligand>
</feature>
<feature type="binding site" evidence="11">
    <location>
        <position position="102"/>
    </location>
    <ligand>
        <name>S-adenosyl-L-methionine</name>
        <dbReference type="ChEBI" id="CHEBI:59789"/>
    </ligand>
</feature>
<evidence type="ECO:0000313" key="15">
    <source>
        <dbReference type="Proteomes" id="UP000244248"/>
    </source>
</evidence>
<dbReference type="Gene3D" id="3.40.50.150">
    <property type="entry name" value="Vaccinia Virus protein VP39"/>
    <property type="match status" value="1"/>
</dbReference>
<dbReference type="FunFam" id="3.40.50.150:FF:000005">
    <property type="entry name" value="Ribosomal RNA large subunit methyltransferase E"/>
    <property type="match status" value="1"/>
</dbReference>
<dbReference type="EC" id="2.1.1.166" evidence="6 11"/>
<evidence type="ECO:0000256" key="2">
    <source>
        <dbReference type="ARBA" id="ARBA00022603"/>
    </source>
</evidence>
<evidence type="ECO:0000256" key="1">
    <source>
        <dbReference type="ARBA" id="ARBA00022552"/>
    </source>
</evidence>
<dbReference type="Pfam" id="PF01728">
    <property type="entry name" value="FtsJ"/>
    <property type="match status" value="1"/>
</dbReference>
<dbReference type="HAMAP" id="MF_01547">
    <property type="entry name" value="RNA_methyltr_E"/>
    <property type="match status" value="1"/>
</dbReference>
<feature type="domain" description="Ribosomal RNA methyltransferase FtsJ" evidence="13">
    <location>
        <begin position="34"/>
        <end position="210"/>
    </location>
</feature>
<evidence type="ECO:0000256" key="4">
    <source>
        <dbReference type="ARBA" id="ARBA00022691"/>
    </source>
</evidence>
<evidence type="ECO:0000256" key="7">
    <source>
        <dbReference type="ARBA" id="ARBA00041129"/>
    </source>
</evidence>
<keyword evidence="2 11" id="KW-0489">Methyltransferase</keyword>
<feature type="binding site" evidence="11">
    <location>
        <position position="86"/>
    </location>
    <ligand>
        <name>S-adenosyl-L-methionine</name>
        <dbReference type="ChEBI" id="CHEBI:59789"/>
    </ligand>
</feature>
<dbReference type="PANTHER" id="PTHR10920">
    <property type="entry name" value="RIBOSOMAL RNA METHYLTRANSFERASE"/>
    <property type="match status" value="1"/>
</dbReference>
<evidence type="ECO:0000256" key="8">
    <source>
        <dbReference type="ARBA" id="ARBA00041995"/>
    </source>
</evidence>
<dbReference type="InterPro" id="IPR002877">
    <property type="entry name" value="RNA_MeTrfase_FtsJ_dom"/>
</dbReference>
<keyword evidence="11" id="KW-0963">Cytoplasm</keyword>
<dbReference type="RefSeq" id="WP_107939252.1">
    <property type="nucleotide sequence ID" value="NZ_QANS01000002.1"/>
</dbReference>
<dbReference type="PIRSF" id="PIRSF005461">
    <property type="entry name" value="23S_rRNA_mtase"/>
    <property type="match status" value="1"/>
</dbReference>
<gene>
    <name evidence="11" type="primary">rlmE</name>
    <name evidence="11" type="synonym">ftsJ</name>
    <name evidence="11" type="synonym">rrmJ</name>
    <name evidence="14" type="ORF">CJD38_05140</name>
</gene>
<dbReference type="InterPro" id="IPR029063">
    <property type="entry name" value="SAM-dependent_MTases_sf"/>
</dbReference>
<dbReference type="InterPro" id="IPR050082">
    <property type="entry name" value="RNA_methyltr_RlmE"/>
</dbReference>
<dbReference type="GO" id="GO:0008650">
    <property type="term" value="F:rRNA (uridine-2'-O-)-methyltransferase activity"/>
    <property type="evidence" value="ECO:0007669"/>
    <property type="project" value="UniProtKB-UniRule"/>
</dbReference>